<protein>
    <submittedName>
        <fullName evidence="1">Uncharacterized protein</fullName>
    </submittedName>
</protein>
<evidence type="ECO:0000313" key="1">
    <source>
        <dbReference type="EMBL" id="GAM73296.1"/>
    </source>
</evidence>
<reference evidence="1 2" key="2">
    <citation type="submission" date="2015-01" db="EMBL/GenBank/DDBJ databases">
        <authorList>
            <consortium name="NBRP consortium"/>
            <person name="Sawabe T."/>
            <person name="Meirelles P."/>
            <person name="Feng G."/>
            <person name="Sayaka M."/>
            <person name="Hattori M."/>
            <person name="Ohkuma M."/>
        </authorList>
    </citation>
    <scope>NUCLEOTIDE SEQUENCE [LARGE SCALE GENOMIC DNA]</scope>
    <source>
        <strain evidence="2">JCM 19241</strain>
    </source>
</reference>
<accession>A0A0B8Q453</accession>
<evidence type="ECO:0000313" key="2">
    <source>
        <dbReference type="Proteomes" id="UP000031666"/>
    </source>
</evidence>
<reference evidence="1 2" key="1">
    <citation type="submission" date="2015-01" db="EMBL/GenBank/DDBJ databases">
        <title>Vibrio sp. C94 JCM 19241 whole genome shotgun sequence.</title>
        <authorList>
            <person name="Sawabe T."/>
            <person name="Meirelles P."/>
            <person name="Feng G."/>
            <person name="Sayaka M."/>
            <person name="Hattori M."/>
            <person name="Ohkuma M."/>
        </authorList>
    </citation>
    <scope>NUCLEOTIDE SEQUENCE [LARGE SCALE GENOMIC DNA]</scope>
    <source>
        <strain evidence="2">JCM 19241</strain>
    </source>
</reference>
<proteinExistence type="predicted"/>
<comment type="caution">
    <text evidence="1">The sequence shown here is derived from an EMBL/GenBank/DDBJ whole genome shotgun (WGS) entry which is preliminary data.</text>
</comment>
<gene>
    <name evidence="1" type="ORF">JCM19241_2751</name>
</gene>
<dbReference type="EMBL" id="BBSC01000001">
    <property type="protein sequence ID" value="GAM73296.1"/>
    <property type="molecule type" value="Genomic_DNA"/>
</dbReference>
<dbReference type="Proteomes" id="UP000031666">
    <property type="component" value="Unassembled WGS sequence"/>
</dbReference>
<dbReference type="AlphaFoldDB" id="A0A0B8Q453"/>
<organism evidence="1 2">
    <name type="scientific">Vibrio ishigakensis</name>
    <dbReference type="NCBI Taxonomy" id="1481914"/>
    <lineage>
        <taxon>Bacteria</taxon>
        <taxon>Pseudomonadati</taxon>
        <taxon>Pseudomonadota</taxon>
        <taxon>Gammaproteobacteria</taxon>
        <taxon>Vibrionales</taxon>
        <taxon>Vibrionaceae</taxon>
        <taxon>Vibrio</taxon>
    </lineage>
</organism>
<name>A0A0B8Q453_9VIBR</name>
<sequence length="47" mass="5272">MQQVQLIAWILAGFVLARTVKQVRGQHVDAVRKFAFAFLTPTLFSAP</sequence>
<dbReference type="STRING" id="1481914.JCM19241_2751"/>